<evidence type="ECO:0000256" key="1">
    <source>
        <dbReference type="SAM" id="MobiDB-lite"/>
    </source>
</evidence>
<reference evidence="2 3" key="1">
    <citation type="submission" date="2012-05" db="EMBL/GenBank/DDBJ databases">
        <title>Recombination and specialization in a pathogen metapopulation.</title>
        <authorList>
            <person name="Gardiner A."/>
            <person name="Kemen E."/>
            <person name="Schultz-Larsen T."/>
            <person name="MacLean D."/>
            <person name="Van Oosterhout C."/>
            <person name="Jones J.D.G."/>
        </authorList>
    </citation>
    <scope>NUCLEOTIDE SEQUENCE [LARGE SCALE GENOMIC DNA]</scope>
    <source>
        <strain evidence="2 3">Ac Nc2</strain>
    </source>
</reference>
<dbReference type="AlphaFoldDB" id="A0A024G4P0"/>
<accession>A0A024G4P0</accession>
<proteinExistence type="predicted"/>
<sequence length="164" mass="18384">MLWANYVIEDTRSLDCLKKVKPSRLHKLSGVTSLLSIQSSKHALYGKRAELSECLYVYSCEQLLFVPNAVCLYEMDIDSTAAKPGLKLLEDHKKPNKPTAYVRQSQRKTPGNFLPLSLGPPSTTSVYMNAQTHDHPASEHKVHSLLKLTKTSSLLVLMAMLQQM</sequence>
<dbReference type="EMBL" id="CAIX01000020">
    <property type="protein sequence ID" value="CCI41507.1"/>
    <property type="molecule type" value="Genomic_DNA"/>
</dbReference>
<evidence type="ECO:0000313" key="3">
    <source>
        <dbReference type="Proteomes" id="UP000053237"/>
    </source>
</evidence>
<feature type="region of interest" description="Disordered" evidence="1">
    <location>
        <begin position="93"/>
        <end position="114"/>
    </location>
</feature>
<protein>
    <submittedName>
        <fullName evidence="2">Uncharacterized protein</fullName>
    </submittedName>
</protein>
<comment type="caution">
    <text evidence="2">The sequence shown here is derived from an EMBL/GenBank/DDBJ whole genome shotgun (WGS) entry which is preliminary data.</text>
</comment>
<organism evidence="2 3">
    <name type="scientific">Albugo candida</name>
    <dbReference type="NCBI Taxonomy" id="65357"/>
    <lineage>
        <taxon>Eukaryota</taxon>
        <taxon>Sar</taxon>
        <taxon>Stramenopiles</taxon>
        <taxon>Oomycota</taxon>
        <taxon>Peronosporomycetes</taxon>
        <taxon>Albuginales</taxon>
        <taxon>Albuginaceae</taxon>
        <taxon>Albugo</taxon>
    </lineage>
</organism>
<dbReference type="Proteomes" id="UP000053237">
    <property type="component" value="Unassembled WGS sequence"/>
</dbReference>
<dbReference type="InParanoid" id="A0A024G4P0"/>
<evidence type="ECO:0000313" key="2">
    <source>
        <dbReference type="EMBL" id="CCI41507.1"/>
    </source>
</evidence>
<keyword evidence="3" id="KW-1185">Reference proteome</keyword>
<gene>
    <name evidence="2" type="ORF">BN9_022910</name>
</gene>
<name>A0A024G4P0_9STRA</name>